<dbReference type="SMART" id="SM00967">
    <property type="entry name" value="SpoU_sub_bind"/>
    <property type="match status" value="1"/>
</dbReference>
<dbReference type="GO" id="GO:0008173">
    <property type="term" value="F:RNA methyltransferase activity"/>
    <property type="evidence" value="ECO:0007669"/>
    <property type="project" value="InterPro"/>
</dbReference>
<dbReference type="AlphaFoldDB" id="A0A2V3WAN4"/>
<dbReference type="Pfam" id="PF00588">
    <property type="entry name" value="SpoU_methylase"/>
    <property type="match status" value="1"/>
</dbReference>
<protein>
    <submittedName>
        <fullName evidence="5">TrmH family RNA methyltransferase</fullName>
    </submittedName>
</protein>
<feature type="domain" description="RNA 2-O ribose methyltransferase substrate binding" evidence="4">
    <location>
        <begin position="29"/>
        <end position="96"/>
    </location>
</feature>
<evidence type="ECO:0000256" key="3">
    <source>
        <dbReference type="ARBA" id="ARBA00022679"/>
    </source>
</evidence>
<dbReference type="OrthoDB" id="9794400at2"/>
<name>A0A2V3WAN4_9BACI</name>
<dbReference type="SUPFAM" id="SSF75217">
    <property type="entry name" value="alpha/beta knot"/>
    <property type="match status" value="1"/>
</dbReference>
<evidence type="ECO:0000313" key="6">
    <source>
        <dbReference type="Proteomes" id="UP000247922"/>
    </source>
</evidence>
<dbReference type="Gene3D" id="3.30.1330.30">
    <property type="match status" value="1"/>
</dbReference>
<dbReference type="PANTHER" id="PTHR43191:SF2">
    <property type="entry name" value="RRNA METHYLTRANSFERASE 3, MITOCHONDRIAL"/>
    <property type="match status" value="1"/>
</dbReference>
<dbReference type="Proteomes" id="UP000247922">
    <property type="component" value="Unassembled WGS sequence"/>
</dbReference>
<dbReference type="InterPro" id="IPR029026">
    <property type="entry name" value="tRNA_m1G_MTases_N"/>
</dbReference>
<keyword evidence="3 5" id="KW-0808">Transferase</keyword>
<sequence length="246" mass="27461">MIESIKNETVKQILKLHKKKYRDETNRFLLEGEHLVEEALKSDWQIDRLIVREDYGLIPSFKALEQLVVSHKVFDHLSLTPSPQGVMAVVKRTEPNLSYYHRLLVLDRVQDPGNLGTLIRTADAFKFDAVICLDGTVDVFNDKVIRATQGSLFHLPVLKMSESELLTLVSKQQIQLVVTTLNDAKPLEQLTTEDKLAVVVGNEGQGVTASLLKAAHQKIKITIPGQAESLNVGIAAGIIMYQVQGR</sequence>
<dbReference type="GO" id="GO:0032259">
    <property type="term" value="P:methylation"/>
    <property type="evidence" value="ECO:0007669"/>
    <property type="project" value="UniProtKB-KW"/>
</dbReference>
<dbReference type="EMBL" id="QJJR01000008">
    <property type="protein sequence ID" value="PXW90071.1"/>
    <property type="molecule type" value="Genomic_DNA"/>
</dbReference>
<comment type="similarity">
    <text evidence="1">Belongs to the class IV-like SAM-binding methyltransferase superfamily. RNA methyltransferase TrmH family.</text>
</comment>
<dbReference type="InterPro" id="IPR053888">
    <property type="entry name" value="MRM3-like_sub_bind"/>
</dbReference>
<dbReference type="InterPro" id="IPR001537">
    <property type="entry name" value="SpoU_MeTrfase"/>
</dbReference>
<dbReference type="GO" id="GO:0006396">
    <property type="term" value="P:RNA processing"/>
    <property type="evidence" value="ECO:0007669"/>
    <property type="project" value="InterPro"/>
</dbReference>
<dbReference type="InterPro" id="IPR051259">
    <property type="entry name" value="rRNA_Methyltransferase"/>
</dbReference>
<keyword evidence="2 5" id="KW-0489">Methyltransferase</keyword>
<dbReference type="SUPFAM" id="SSF55315">
    <property type="entry name" value="L30e-like"/>
    <property type="match status" value="1"/>
</dbReference>
<proteinExistence type="inferred from homology"/>
<evidence type="ECO:0000256" key="1">
    <source>
        <dbReference type="ARBA" id="ARBA00007228"/>
    </source>
</evidence>
<dbReference type="InterPro" id="IPR029064">
    <property type="entry name" value="Ribosomal_eL30-like_sf"/>
</dbReference>
<organism evidence="5 6">
    <name type="scientific">Streptohalobacillus salinus</name>
    <dbReference type="NCBI Taxonomy" id="621096"/>
    <lineage>
        <taxon>Bacteria</taxon>
        <taxon>Bacillati</taxon>
        <taxon>Bacillota</taxon>
        <taxon>Bacilli</taxon>
        <taxon>Bacillales</taxon>
        <taxon>Bacillaceae</taxon>
        <taxon>Streptohalobacillus</taxon>
    </lineage>
</organism>
<dbReference type="PANTHER" id="PTHR43191">
    <property type="entry name" value="RRNA METHYLTRANSFERASE 3"/>
    <property type="match status" value="1"/>
</dbReference>
<accession>A0A2V3WAN4</accession>
<dbReference type="RefSeq" id="WP_110251629.1">
    <property type="nucleotide sequence ID" value="NZ_QJJR01000008.1"/>
</dbReference>
<dbReference type="CDD" id="cd18095">
    <property type="entry name" value="SpoU-like_rRNA-MTase"/>
    <property type="match status" value="1"/>
</dbReference>
<reference evidence="5 6" key="1">
    <citation type="submission" date="2018-05" db="EMBL/GenBank/DDBJ databases">
        <title>Genomic Encyclopedia of Type Strains, Phase IV (KMG-IV): sequencing the most valuable type-strain genomes for metagenomic binning, comparative biology and taxonomic classification.</title>
        <authorList>
            <person name="Goeker M."/>
        </authorList>
    </citation>
    <scope>NUCLEOTIDE SEQUENCE [LARGE SCALE GENOMIC DNA]</scope>
    <source>
        <strain evidence="5 6">DSM 22440</strain>
    </source>
</reference>
<evidence type="ECO:0000259" key="4">
    <source>
        <dbReference type="SMART" id="SM00967"/>
    </source>
</evidence>
<dbReference type="GO" id="GO:0005737">
    <property type="term" value="C:cytoplasm"/>
    <property type="evidence" value="ECO:0007669"/>
    <property type="project" value="UniProtKB-ARBA"/>
</dbReference>
<comment type="caution">
    <text evidence="5">The sequence shown here is derived from an EMBL/GenBank/DDBJ whole genome shotgun (WGS) entry which is preliminary data.</text>
</comment>
<evidence type="ECO:0000256" key="2">
    <source>
        <dbReference type="ARBA" id="ARBA00022603"/>
    </source>
</evidence>
<dbReference type="Pfam" id="PF22435">
    <property type="entry name" value="MRM3-like_sub_bind"/>
    <property type="match status" value="1"/>
</dbReference>
<evidence type="ECO:0000313" key="5">
    <source>
        <dbReference type="EMBL" id="PXW90071.1"/>
    </source>
</evidence>
<dbReference type="InterPro" id="IPR013123">
    <property type="entry name" value="SpoU_subst-bd"/>
</dbReference>
<dbReference type="InterPro" id="IPR029028">
    <property type="entry name" value="Alpha/beta_knot_MTases"/>
</dbReference>
<gene>
    <name evidence="5" type="ORF">DES38_10886</name>
</gene>
<dbReference type="Gene3D" id="3.40.1280.10">
    <property type="match status" value="1"/>
</dbReference>
<keyword evidence="6" id="KW-1185">Reference proteome</keyword>
<dbReference type="GO" id="GO:0003723">
    <property type="term" value="F:RNA binding"/>
    <property type="evidence" value="ECO:0007669"/>
    <property type="project" value="InterPro"/>
</dbReference>